<dbReference type="RefSeq" id="WP_131679909.1">
    <property type="nucleotide sequence ID" value="NZ_SHCZ01000008.1"/>
</dbReference>
<dbReference type="EMBL" id="SHDO01000010">
    <property type="protein sequence ID" value="MBX6980474.1"/>
    <property type="molecule type" value="Genomic_DNA"/>
</dbReference>
<feature type="signal peptide" evidence="1">
    <location>
        <begin position="1"/>
        <end position="20"/>
    </location>
</feature>
<gene>
    <name evidence="2" type="ORF">EX242_09390</name>
</gene>
<evidence type="ECO:0008006" key="4">
    <source>
        <dbReference type="Google" id="ProtNLM"/>
    </source>
</evidence>
<keyword evidence="1" id="KW-0732">Signal</keyword>
<accession>A0AAP2JX78</accession>
<name>A0AAP2JX78_PRORE</name>
<organism evidence="2 3">
    <name type="scientific">Providencia rettgeri</name>
    <dbReference type="NCBI Taxonomy" id="587"/>
    <lineage>
        <taxon>Bacteria</taxon>
        <taxon>Pseudomonadati</taxon>
        <taxon>Pseudomonadota</taxon>
        <taxon>Gammaproteobacteria</taxon>
        <taxon>Enterobacterales</taxon>
        <taxon>Morganellaceae</taxon>
        <taxon>Providencia</taxon>
    </lineage>
</organism>
<sequence>MKKTLLLLSTLLTLSTQSHAIELKVPVGATGYLGEVVPPVAVTTAYLSTRADLAPNEDNYSFVSSQEYSAFSLPYYDEIGATGIPFLNLDDIEGPAIVLTINGTLNAQFMRYDGSIQHVSATYNRSKATSLNGLYIYNSSYAKGDTNLGINPKSGQKNFFKATGMQEPSNPKNPAIFTVSSYSAYAVGGKLKPGTYQLFPFYNSIRLSASSYGGSRSNPPLFTQTDGVTITALKACRVTPITQTDITFPTQLSQNFPTPKKLASNLASIQVNCNEAGKEGFLTLSPGNALVENSTTGMVLTSSTANTVADLPYITTSLSSQSDTVCNANSSDAISYLNSHSLSTLPSQNFIKSLYFNLCALGNVKPGSYKGHVNVSILIE</sequence>
<evidence type="ECO:0000256" key="1">
    <source>
        <dbReference type="SAM" id="SignalP"/>
    </source>
</evidence>
<comment type="caution">
    <text evidence="2">The sequence shown here is derived from an EMBL/GenBank/DDBJ whole genome shotgun (WGS) entry which is preliminary data.</text>
</comment>
<evidence type="ECO:0000313" key="3">
    <source>
        <dbReference type="Proteomes" id="UP000824410"/>
    </source>
</evidence>
<feature type="chain" id="PRO_5044474758" description="Fimbrial protein" evidence="1">
    <location>
        <begin position="21"/>
        <end position="380"/>
    </location>
</feature>
<dbReference type="Proteomes" id="UP000824410">
    <property type="component" value="Unassembled WGS sequence"/>
</dbReference>
<protein>
    <recommendedName>
        <fullName evidence="4">Fimbrial protein</fullName>
    </recommendedName>
</protein>
<reference evidence="2" key="1">
    <citation type="submission" date="2019-02" db="EMBL/GenBank/DDBJ databases">
        <title>Genomic characterization of isolates from hospital effluents in KZN, South Africa.</title>
        <authorList>
            <person name="Ntshobeni N."/>
            <person name="Allam M."/>
            <person name="Ismail A."/>
            <person name="Amoako D."/>
            <person name="Essack S."/>
            <person name="Chenia H."/>
        </authorList>
    </citation>
    <scope>NUCLEOTIDE SEQUENCE</scope>
    <source>
        <strain evidence="2">AFE97_S1</strain>
    </source>
</reference>
<proteinExistence type="predicted"/>
<evidence type="ECO:0000313" key="2">
    <source>
        <dbReference type="EMBL" id="MBX6980474.1"/>
    </source>
</evidence>
<dbReference type="AlphaFoldDB" id="A0AAP2JX78"/>